<evidence type="ECO:0000313" key="3">
    <source>
        <dbReference type="Proteomes" id="UP000054538"/>
    </source>
</evidence>
<dbReference type="EMBL" id="KN824858">
    <property type="protein sequence ID" value="KIK99488.1"/>
    <property type="molecule type" value="Genomic_DNA"/>
</dbReference>
<accession>A0A0D0DW79</accession>
<feature type="region of interest" description="Disordered" evidence="1">
    <location>
        <begin position="107"/>
        <end position="132"/>
    </location>
</feature>
<feature type="non-terminal residue" evidence="2">
    <location>
        <position position="1"/>
    </location>
</feature>
<sequence length="159" mass="17328">EKLVELFPWWPELHGWWRKNLAYSTVYCVADSGQNLAAEALLMFKQRDGGEGSKGLEKMASVEGEVEDGENEDELEDEEGNVGVDGDCIMDGSENLTLPTSGMICQEEANTDNHVGPSGLPANPTNDPDDPDVMAIDGDDLNIYEDYPHGDSAINWPPG</sequence>
<dbReference type="InParanoid" id="A0A0D0DW79"/>
<name>A0A0D0DW79_9AGAM</name>
<keyword evidence="3" id="KW-1185">Reference proteome</keyword>
<dbReference type="HOGENOM" id="CLU_1820430_0_0_1"/>
<organism evidence="2 3">
    <name type="scientific">Paxillus rubicundulus Ve08.2h10</name>
    <dbReference type="NCBI Taxonomy" id="930991"/>
    <lineage>
        <taxon>Eukaryota</taxon>
        <taxon>Fungi</taxon>
        <taxon>Dikarya</taxon>
        <taxon>Basidiomycota</taxon>
        <taxon>Agaricomycotina</taxon>
        <taxon>Agaricomycetes</taxon>
        <taxon>Agaricomycetidae</taxon>
        <taxon>Boletales</taxon>
        <taxon>Paxilineae</taxon>
        <taxon>Paxillaceae</taxon>
        <taxon>Paxillus</taxon>
    </lineage>
</organism>
<evidence type="ECO:0000256" key="1">
    <source>
        <dbReference type="SAM" id="MobiDB-lite"/>
    </source>
</evidence>
<dbReference type="Proteomes" id="UP000054538">
    <property type="component" value="Unassembled WGS sequence"/>
</dbReference>
<feature type="region of interest" description="Disordered" evidence="1">
    <location>
        <begin position="49"/>
        <end position="93"/>
    </location>
</feature>
<evidence type="ECO:0000313" key="2">
    <source>
        <dbReference type="EMBL" id="KIK99488.1"/>
    </source>
</evidence>
<protein>
    <submittedName>
        <fullName evidence="2">Uncharacterized protein</fullName>
    </submittedName>
</protein>
<reference evidence="3" key="2">
    <citation type="submission" date="2015-01" db="EMBL/GenBank/DDBJ databases">
        <title>Evolutionary Origins and Diversification of the Mycorrhizal Mutualists.</title>
        <authorList>
            <consortium name="DOE Joint Genome Institute"/>
            <consortium name="Mycorrhizal Genomics Consortium"/>
            <person name="Kohler A."/>
            <person name="Kuo A."/>
            <person name="Nagy L.G."/>
            <person name="Floudas D."/>
            <person name="Copeland A."/>
            <person name="Barry K.W."/>
            <person name="Cichocki N."/>
            <person name="Veneault-Fourrey C."/>
            <person name="LaButti K."/>
            <person name="Lindquist E.A."/>
            <person name="Lipzen A."/>
            <person name="Lundell T."/>
            <person name="Morin E."/>
            <person name="Murat C."/>
            <person name="Riley R."/>
            <person name="Ohm R."/>
            <person name="Sun H."/>
            <person name="Tunlid A."/>
            <person name="Henrissat B."/>
            <person name="Grigoriev I.V."/>
            <person name="Hibbett D.S."/>
            <person name="Martin F."/>
        </authorList>
    </citation>
    <scope>NUCLEOTIDE SEQUENCE [LARGE SCALE GENOMIC DNA]</scope>
    <source>
        <strain evidence="3">Ve08.2h10</strain>
    </source>
</reference>
<proteinExistence type="predicted"/>
<dbReference type="AlphaFoldDB" id="A0A0D0DW79"/>
<reference evidence="2 3" key="1">
    <citation type="submission" date="2014-04" db="EMBL/GenBank/DDBJ databases">
        <authorList>
            <consortium name="DOE Joint Genome Institute"/>
            <person name="Kuo A."/>
            <person name="Kohler A."/>
            <person name="Jargeat P."/>
            <person name="Nagy L.G."/>
            <person name="Floudas D."/>
            <person name="Copeland A."/>
            <person name="Barry K.W."/>
            <person name="Cichocki N."/>
            <person name="Veneault-Fourrey C."/>
            <person name="LaButti K."/>
            <person name="Lindquist E.A."/>
            <person name="Lipzen A."/>
            <person name="Lundell T."/>
            <person name="Morin E."/>
            <person name="Murat C."/>
            <person name="Sun H."/>
            <person name="Tunlid A."/>
            <person name="Henrissat B."/>
            <person name="Grigoriev I.V."/>
            <person name="Hibbett D.S."/>
            <person name="Martin F."/>
            <person name="Nordberg H.P."/>
            <person name="Cantor M.N."/>
            <person name="Hua S.X."/>
        </authorList>
    </citation>
    <scope>NUCLEOTIDE SEQUENCE [LARGE SCALE GENOMIC DNA]</scope>
    <source>
        <strain evidence="2 3">Ve08.2h10</strain>
    </source>
</reference>
<dbReference type="OrthoDB" id="2660902at2759"/>
<gene>
    <name evidence="2" type="ORF">PAXRUDRAFT_787981</name>
</gene>
<feature type="compositionally biased region" description="Acidic residues" evidence="1">
    <location>
        <begin position="64"/>
        <end position="80"/>
    </location>
</feature>